<dbReference type="Gene3D" id="3.30.9.10">
    <property type="entry name" value="D-Amino Acid Oxidase, subunit A, domain 2"/>
    <property type="match status" value="1"/>
</dbReference>
<keyword evidence="6 7" id="KW-0560">Oxidoreductase</keyword>
<dbReference type="Proteomes" id="UP000242444">
    <property type="component" value="Unassembled WGS sequence"/>
</dbReference>
<evidence type="ECO:0000256" key="5">
    <source>
        <dbReference type="ARBA" id="ARBA00022827"/>
    </source>
</evidence>
<dbReference type="Pfam" id="PF01266">
    <property type="entry name" value="DAO"/>
    <property type="match status" value="1"/>
</dbReference>
<dbReference type="InterPro" id="IPR000447">
    <property type="entry name" value="G3P_DH_FAD-dep"/>
</dbReference>
<dbReference type="InterPro" id="IPR038299">
    <property type="entry name" value="DAO_C_sf"/>
</dbReference>
<evidence type="ECO:0000256" key="6">
    <source>
        <dbReference type="ARBA" id="ARBA00023002"/>
    </source>
</evidence>
<dbReference type="Pfam" id="PF16901">
    <property type="entry name" value="DAO_C"/>
    <property type="match status" value="1"/>
</dbReference>
<dbReference type="GO" id="GO:0006071">
    <property type="term" value="P:glycerol metabolic process"/>
    <property type="evidence" value="ECO:0007669"/>
    <property type="project" value="UniProtKB-KW"/>
</dbReference>
<dbReference type="PANTHER" id="PTHR11985:SF35">
    <property type="entry name" value="ANAEROBIC GLYCEROL-3-PHOSPHATE DEHYDROGENASE SUBUNIT A"/>
    <property type="match status" value="1"/>
</dbReference>
<dbReference type="PROSITE" id="PS00978">
    <property type="entry name" value="FAD_G3PDH_2"/>
    <property type="match status" value="1"/>
</dbReference>
<dbReference type="Gene3D" id="3.50.50.60">
    <property type="entry name" value="FAD/NAD(P)-binding domain"/>
    <property type="match status" value="1"/>
</dbReference>
<comment type="caution">
    <text evidence="10">The sequence shown here is derived from an EMBL/GenBank/DDBJ whole genome shotgun (WGS) entry which is preliminary data.</text>
</comment>
<keyword evidence="4" id="KW-0319">Glycerol metabolism</keyword>
<evidence type="ECO:0000256" key="3">
    <source>
        <dbReference type="ARBA" id="ARBA00022630"/>
    </source>
</evidence>
<dbReference type="InterPro" id="IPR036188">
    <property type="entry name" value="FAD/NAD-bd_sf"/>
</dbReference>
<dbReference type="EMBL" id="NKYE01000019">
    <property type="protein sequence ID" value="OZM70595.1"/>
    <property type="molecule type" value="Genomic_DNA"/>
</dbReference>
<dbReference type="GO" id="GO:0046168">
    <property type="term" value="P:glycerol-3-phosphate catabolic process"/>
    <property type="evidence" value="ECO:0007669"/>
    <property type="project" value="TreeGrafter"/>
</dbReference>
<evidence type="ECO:0000259" key="9">
    <source>
        <dbReference type="Pfam" id="PF16901"/>
    </source>
</evidence>
<evidence type="ECO:0000259" key="8">
    <source>
        <dbReference type="Pfam" id="PF01266"/>
    </source>
</evidence>
<evidence type="ECO:0000313" key="10">
    <source>
        <dbReference type="EMBL" id="OZM70595.1"/>
    </source>
</evidence>
<dbReference type="PRINTS" id="PR01001">
    <property type="entry name" value="FADG3PDH"/>
</dbReference>
<dbReference type="SUPFAM" id="SSF51905">
    <property type="entry name" value="FAD/NAD(P)-binding domain"/>
    <property type="match status" value="1"/>
</dbReference>
<feature type="domain" description="FAD dependent oxidoreductase" evidence="8">
    <location>
        <begin position="25"/>
        <end position="355"/>
    </location>
</feature>
<keyword evidence="3 7" id="KW-0285">Flavoprotein</keyword>
<organism evidence="10 11">
    <name type="scientific">Amycolatopsis antarctica</name>
    <dbReference type="NCBI Taxonomy" id="1854586"/>
    <lineage>
        <taxon>Bacteria</taxon>
        <taxon>Bacillati</taxon>
        <taxon>Actinomycetota</taxon>
        <taxon>Actinomycetes</taxon>
        <taxon>Pseudonocardiales</taxon>
        <taxon>Pseudonocardiaceae</taxon>
        <taxon>Amycolatopsis</taxon>
    </lineage>
</organism>
<reference evidence="10 11" key="1">
    <citation type="submission" date="2017-07" db="EMBL/GenBank/DDBJ databases">
        <title>Amycolatopsis antarcticus sp. nov., isolated from the surface of an Antarcticus brown macroalga.</title>
        <authorList>
            <person name="Wang J."/>
            <person name="Leiva S."/>
            <person name="Huang J."/>
            <person name="Huang Y."/>
        </authorList>
    </citation>
    <scope>NUCLEOTIDE SEQUENCE [LARGE SCALE GENOMIC DNA]</scope>
    <source>
        <strain evidence="10 11">AU-G6</strain>
    </source>
</reference>
<dbReference type="EC" id="1.1.5.3" evidence="7"/>
<dbReference type="InterPro" id="IPR031656">
    <property type="entry name" value="DAO_C"/>
</dbReference>
<dbReference type="Gene3D" id="1.10.8.870">
    <property type="entry name" value="Alpha-glycerophosphate oxidase, cap domain"/>
    <property type="match status" value="1"/>
</dbReference>
<dbReference type="GO" id="GO:0004368">
    <property type="term" value="F:glycerol-3-phosphate dehydrogenase (quinone) activity"/>
    <property type="evidence" value="ECO:0007669"/>
    <property type="project" value="UniProtKB-EC"/>
</dbReference>
<keyword evidence="5" id="KW-0274">FAD</keyword>
<comment type="catalytic activity">
    <reaction evidence="7">
        <text>a quinone + sn-glycerol 3-phosphate = dihydroxyacetone phosphate + a quinol</text>
        <dbReference type="Rhea" id="RHEA:18977"/>
        <dbReference type="ChEBI" id="CHEBI:24646"/>
        <dbReference type="ChEBI" id="CHEBI:57597"/>
        <dbReference type="ChEBI" id="CHEBI:57642"/>
        <dbReference type="ChEBI" id="CHEBI:132124"/>
        <dbReference type="EC" id="1.1.5.3"/>
    </reaction>
</comment>
<comment type="similarity">
    <text evidence="2 7">Belongs to the FAD-dependent glycerol-3-phosphate dehydrogenase family.</text>
</comment>
<evidence type="ECO:0000256" key="4">
    <source>
        <dbReference type="ARBA" id="ARBA00022798"/>
    </source>
</evidence>
<sequence>MIQGSLNARRRSAELDRLAEGEKVDVLVVGGGVTGAGIALDAASRGLSVALVEAHDLAFGTSRWSSKLVHGGLRYLAKGDLALAHESAVERGVLMTRTAPHLTRPLANVLPLYGSTSRGQRALVGAGLHAGDALRRAAGTPSSVLPRPRTISAAEALALAPGMEPAGLRGALLSFDGALTDDARLVISLARTAARFGARILTRVPAIEIRGDRVWVRDGITGTEFELRARQVVNAAGVWAGTLVPSVRLRPSRGSHLVLDAGTTGISEAAVLVPVPGELNRFVFLLPQPGDRVYLGLTDEPLDGDIPDVPRVPQSDVDFLLRVGSSVLRRTLSEEDVLGSYAGLRPLIELPGGSARSADLSRKHAVLTSDDGTITVVGGKLTTYRRMAADAVDAAVARSGLHAGRSRTDRLPLLGAAPRERLSTVDAPARLVAHYGTEAPRVAAIGELDPELARPLFAGTEITAAEIVWAVRHEGALDVDDVLHRRTRLGLVAADAAAAEPLASELVDRALNGLHTV</sequence>
<dbReference type="PROSITE" id="PS00977">
    <property type="entry name" value="FAD_G3PDH_1"/>
    <property type="match status" value="1"/>
</dbReference>
<evidence type="ECO:0000256" key="2">
    <source>
        <dbReference type="ARBA" id="ARBA00007330"/>
    </source>
</evidence>
<name>A0A263CZR6_9PSEU</name>
<dbReference type="PANTHER" id="PTHR11985">
    <property type="entry name" value="GLYCEROL-3-PHOSPHATE DEHYDROGENASE"/>
    <property type="match status" value="1"/>
</dbReference>
<dbReference type="GO" id="GO:0009331">
    <property type="term" value="C:glycerol-3-phosphate dehydrogenase (FAD) complex"/>
    <property type="evidence" value="ECO:0007669"/>
    <property type="project" value="UniProtKB-UniRule"/>
</dbReference>
<dbReference type="RefSeq" id="WP_094865407.1">
    <property type="nucleotide sequence ID" value="NZ_NKYE01000019.1"/>
</dbReference>
<evidence type="ECO:0000256" key="1">
    <source>
        <dbReference type="ARBA" id="ARBA00001974"/>
    </source>
</evidence>
<keyword evidence="11" id="KW-1185">Reference proteome</keyword>
<protein>
    <recommendedName>
        <fullName evidence="7">Glycerol-3-phosphate dehydrogenase</fullName>
        <ecNumber evidence="7">1.1.5.3</ecNumber>
    </recommendedName>
</protein>
<proteinExistence type="inferred from homology"/>
<dbReference type="OrthoDB" id="9766796at2"/>
<feature type="domain" description="Alpha-glycerophosphate oxidase C-terminal" evidence="9">
    <location>
        <begin position="406"/>
        <end position="499"/>
    </location>
</feature>
<dbReference type="AlphaFoldDB" id="A0A263CZR6"/>
<evidence type="ECO:0000313" key="11">
    <source>
        <dbReference type="Proteomes" id="UP000242444"/>
    </source>
</evidence>
<evidence type="ECO:0000256" key="7">
    <source>
        <dbReference type="RuleBase" id="RU361217"/>
    </source>
</evidence>
<accession>A0A263CZR6</accession>
<comment type="cofactor">
    <cofactor evidence="1 7">
        <name>FAD</name>
        <dbReference type="ChEBI" id="CHEBI:57692"/>
    </cofactor>
</comment>
<dbReference type="InParanoid" id="A0A263CZR6"/>
<dbReference type="InterPro" id="IPR006076">
    <property type="entry name" value="FAD-dep_OxRdtase"/>
</dbReference>
<gene>
    <name evidence="10" type="ORF">CFN78_24655</name>
</gene>